<name>A0ACB8Q8U3_9AGAM</name>
<reference evidence="1" key="1">
    <citation type="submission" date="2021-02" db="EMBL/GenBank/DDBJ databases">
        <authorList>
            <consortium name="DOE Joint Genome Institute"/>
            <person name="Ahrendt S."/>
            <person name="Looney B.P."/>
            <person name="Miyauchi S."/>
            <person name="Morin E."/>
            <person name="Drula E."/>
            <person name="Courty P.E."/>
            <person name="Chicoki N."/>
            <person name="Fauchery L."/>
            <person name="Kohler A."/>
            <person name="Kuo A."/>
            <person name="Labutti K."/>
            <person name="Pangilinan J."/>
            <person name="Lipzen A."/>
            <person name="Riley R."/>
            <person name="Andreopoulos W."/>
            <person name="He G."/>
            <person name="Johnson J."/>
            <person name="Barry K.W."/>
            <person name="Grigoriev I.V."/>
            <person name="Nagy L."/>
            <person name="Hibbett D."/>
            <person name="Henrissat B."/>
            <person name="Matheny P.B."/>
            <person name="Labbe J."/>
            <person name="Martin F."/>
        </authorList>
    </citation>
    <scope>NUCLEOTIDE SEQUENCE</scope>
    <source>
        <strain evidence="1">EC-137</strain>
    </source>
</reference>
<dbReference type="EMBL" id="MU273774">
    <property type="protein sequence ID" value="KAI0028234.1"/>
    <property type="molecule type" value="Genomic_DNA"/>
</dbReference>
<evidence type="ECO:0000313" key="2">
    <source>
        <dbReference type="Proteomes" id="UP000814128"/>
    </source>
</evidence>
<dbReference type="Proteomes" id="UP000814128">
    <property type="component" value="Unassembled WGS sequence"/>
</dbReference>
<comment type="caution">
    <text evidence="1">The sequence shown here is derived from an EMBL/GenBank/DDBJ whole genome shotgun (WGS) entry which is preliminary data.</text>
</comment>
<evidence type="ECO:0000313" key="1">
    <source>
        <dbReference type="EMBL" id="KAI0028234.1"/>
    </source>
</evidence>
<gene>
    <name evidence="1" type="ORF">K488DRAFT_89934</name>
</gene>
<accession>A0ACB8Q8U3</accession>
<sequence length="119" mass="13471">MLRKTIIPLSNPYGHGGKEQPFTLPVSLPDDHPHKKNEGKPKGMRLSTLEEQGYPLMNPKTGCFIPGDCQNCKARKSRKVKDPNDPNLSLNDSADEDDEYPENCCLRRMLAMQDDFRAQ</sequence>
<keyword evidence="2" id="KW-1185">Reference proteome</keyword>
<proteinExistence type="predicted"/>
<protein>
    <submittedName>
        <fullName evidence="1">Uncharacterized protein</fullName>
    </submittedName>
</protein>
<reference evidence="1" key="2">
    <citation type="journal article" date="2022" name="New Phytol.">
        <title>Evolutionary transition to the ectomycorrhizal habit in the genomes of a hyperdiverse lineage of mushroom-forming fungi.</title>
        <authorList>
            <person name="Looney B."/>
            <person name="Miyauchi S."/>
            <person name="Morin E."/>
            <person name="Drula E."/>
            <person name="Courty P.E."/>
            <person name="Kohler A."/>
            <person name="Kuo A."/>
            <person name="LaButti K."/>
            <person name="Pangilinan J."/>
            <person name="Lipzen A."/>
            <person name="Riley R."/>
            <person name="Andreopoulos W."/>
            <person name="He G."/>
            <person name="Johnson J."/>
            <person name="Nolan M."/>
            <person name="Tritt A."/>
            <person name="Barry K.W."/>
            <person name="Grigoriev I.V."/>
            <person name="Nagy L.G."/>
            <person name="Hibbett D."/>
            <person name="Henrissat B."/>
            <person name="Matheny P.B."/>
            <person name="Labbe J."/>
            <person name="Martin F.M."/>
        </authorList>
    </citation>
    <scope>NUCLEOTIDE SEQUENCE</scope>
    <source>
        <strain evidence="1">EC-137</strain>
    </source>
</reference>
<organism evidence="1 2">
    <name type="scientific">Vararia minispora EC-137</name>
    <dbReference type="NCBI Taxonomy" id="1314806"/>
    <lineage>
        <taxon>Eukaryota</taxon>
        <taxon>Fungi</taxon>
        <taxon>Dikarya</taxon>
        <taxon>Basidiomycota</taxon>
        <taxon>Agaricomycotina</taxon>
        <taxon>Agaricomycetes</taxon>
        <taxon>Russulales</taxon>
        <taxon>Lachnocladiaceae</taxon>
        <taxon>Vararia</taxon>
    </lineage>
</organism>